<evidence type="ECO:0000256" key="2">
    <source>
        <dbReference type="ARBA" id="ARBA00023015"/>
    </source>
</evidence>
<dbReference type="GO" id="GO:0000976">
    <property type="term" value="F:transcription cis-regulatory region binding"/>
    <property type="evidence" value="ECO:0007669"/>
    <property type="project" value="TreeGrafter"/>
</dbReference>
<gene>
    <name evidence="8" type="ORF">GCM10007964_18140</name>
</gene>
<dbReference type="Gene3D" id="1.10.10.60">
    <property type="entry name" value="Homeodomain-like"/>
    <property type="match status" value="1"/>
</dbReference>
<evidence type="ECO:0000313" key="8">
    <source>
        <dbReference type="EMBL" id="GGK75693.1"/>
    </source>
</evidence>
<proteinExistence type="predicted"/>
<keyword evidence="2" id="KW-0805">Transcription regulation</keyword>
<dbReference type="RefSeq" id="WP_189162502.1">
    <property type="nucleotide sequence ID" value="NZ_BMNT01000008.1"/>
</dbReference>
<dbReference type="EMBL" id="BMNT01000008">
    <property type="protein sequence ID" value="GGK75693.1"/>
    <property type="molecule type" value="Genomic_DNA"/>
</dbReference>
<evidence type="ECO:0000256" key="1">
    <source>
        <dbReference type="ARBA" id="ARBA00022491"/>
    </source>
</evidence>
<reference evidence="8" key="1">
    <citation type="journal article" date="2014" name="Int. J. Syst. Evol. Microbiol.">
        <title>Complete genome sequence of Corynebacterium casei LMG S-19264T (=DSM 44701T), isolated from a smear-ripened cheese.</title>
        <authorList>
            <consortium name="US DOE Joint Genome Institute (JGI-PGF)"/>
            <person name="Walter F."/>
            <person name="Albersmeier A."/>
            <person name="Kalinowski J."/>
            <person name="Ruckert C."/>
        </authorList>
    </citation>
    <scope>NUCLEOTIDE SEQUENCE</scope>
    <source>
        <strain evidence="8">JCM 13064</strain>
    </source>
</reference>
<feature type="DNA-binding region" description="H-T-H motif" evidence="5">
    <location>
        <begin position="60"/>
        <end position="79"/>
    </location>
</feature>
<dbReference type="SUPFAM" id="SSF46689">
    <property type="entry name" value="Homeodomain-like"/>
    <property type="match status" value="1"/>
</dbReference>
<comment type="caution">
    <text evidence="8">The sequence shown here is derived from an EMBL/GenBank/DDBJ whole genome shotgun (WGS) entry which is preliminary data.</text>
</comment>
<keyword evidence="4" id="KW-0804">Transcription</keyword>
<protein>
    <recommendedName>
        <fullName evidence="7">HTH tetR-type domain-containing protein</fullName>
    </recommendedName>
</protein>
<feature type="compositionally biased region" description="Gly residues" evidence="6">
    <location>
        <begin position="20"/>
        <end position="31"/>
    </location>
</feature>
<dbReference type="InterPro" id="IPR001647">
    <property type="entry name" value="HTH_TetR"/>
</dbReference>
<evidence type="ECO:0000256" key="4">
    <source>
        <dbReference type="ARBA" id="ARBA00023163"/>
    </source>
</evidence>
<evidence type="ECO:0000313" key="9">
    <source>
        <dbReference type="Proteomes" id="UP000645217"/>
    </source>
</evidence>
<dbReference type="InterPro" id="IPR041490">
    <property type="entry name" value="KstR2_TetR_C"/>
</dbReference>
<feature type="domain" description="HTH tetR-type" evidence="7">
    <location>
        <begin position="37"/>
        <end position="97"/>
    </location>
</feature>
<feature type="compositionally biased region" description="Low complexity" evidence="6">
    <location>
        <begin position="7"/>
        <end position="19"/>
    </location>
</feature>
<reference evidence="8" key="2">
    <citation type="submission" date="2020-09" db="EMBL/GenBank/DDBJ databases">
        <authorList>
            <person name="Sun Q."/>
            <person name="Ohkuma M."/>
        </authorList>
    </citation>
    <scope>NUCLEOTIDE SEQUENCE</scope>
    <source>
        <strain evidence="8">JCM 13064</strain>
    </source>
</reference>
<dbReference type="GO" id="GO:0003700">
    <property type="term" value="F:DNA-binding transcription factor activity"/>
    <property type="evidence" value="ECO:0007669"/>
    <property type="project" value="TreeGrafter"/>
</dbReference>
<keyword evidence="3 5" id="KW-0238">DNA-binding</keyword>
<dbReference type="InterPro" id="IPR050109">
    <property type="entry name" value="HTH-type_TetR-like_transc_reg"/>
</dbReference>
<name>A0A917VGL3_9ACTN</name>
<dbReference type="InterPro" id="IPR009057">
    <property type="entry name" value="Homeodomain-like_sf"/>
</dbReference>
<dbReference type="InterPro" id="IPR036271">
    <property type="entry name" value="Tet_transcr_reg_TetR-rel_C_sf"/>
</dbReference>
<dbReference type="PROSITE" id="PS01081">
    <property type="entry name" value="HTH_TETR_1"/>
    <property type="match status" value="1"/>
</dbReference>
<sequence>MARNGARRPATTDDAPADGTGTGGPGEGRAGGARADEPVRRRLLAEATRLFAEKGFENTSVQEIVGAAGVTKGAMYHYFGSKDDLLKEIYARVLRLQMERLDRFADAPGPVAERVHAAAADVVATSVENLDDSKIFFRSMHQLAPETRKAVRAERRRYHERFRDLLTEGQRAGVFRDDVPADLVVDYFFGSVHHLGSWYHTDGPLAGAEVGRHFADLLLASLRP</sequence>
<organism evidence="8 9">
    <name type="scientific">Sphaerisporangium melleum</name>
    <dbReference type="NCBI Taxonomy" id="321316"/>
    <lineage>
        <taxon>Bacteria</taxon>
        <taxon>Bacillati</taxon>
        <taxon>Actinomycetota</taxon>
        <taxon>Actinomycetes</taxon>
        <taxon>Streptosporangiales</taxon>
        <taxon>Streptosporangiaceae</taxon>
        <taxon>Sphaerisporangium</taxon>
    </lineage>
</organism>
<dbReference type="Pfam" id="PF17932">
    <property type="entry name" value="TetR_C_24"/>
    <property type="match status" value="1"/>
</dbReference>
<dbReference type="Gene3D" id="1.10.357.10">
    <property type="entry name" value="Tetracycline Repressor, domain 2"/>
    <property type="match status" value="1"/>
</dbReference>
<evidence type="ECO:0000259" key="7">
    <source>
        <dbReference type="PROSITE" id="PS50977"/>
    </source>
</evidence>
<evidence type="ECO:0000256" key="5">
    <source>
        <dbReference type="PROSITE-ProRule" id="PRU00335"/>
    </source>
</evidence>
<keyword evidence="1" id="KW-0678">Repressor</keyword>
<evidence type="ECO:0000256" key="6">
    <source>
        <dbReference type="SAM" id="MobiDB-lite"/>
    </source>
</evidence>
<dbReference type="SUPFAM" id="SSF48498">
    <property type="entry name" value="Tetracyclin repressor-like, C-terminal domain"/>
    <property type="match status" value="1"/>
</dbReference>
<feature type="region of interest" description="Disordered" evidence="6">
    <location>
        <begin position="1"/>
        <end position="38"/>
    </location>
</feature>
<dbReference type="AlphaFoldDB" id="A0A917VGL3"/>
<evidence type="ECO:0000256" key="3">
    <source>
        <dbReference type="ARBA" id="ARBA00023125"/>
    </source>
</evidence>
<dbReference type="InterPro" id="IPR023772">
    <property type="entry name" value="DNA-bd_HTH_TetR-type_CS"/>
</dbReference>
<dbReference type="PRINTS" id="PR00455">
    <property type="entry name" value="HTHTETR"/>
</dbReference>
<keyword evidence="9" id="KW-1185">Reference proteome</keyword>
<dbReference type="Pfam" id="PF00440">
    <property type="entry name" value="TetR_N"/>
    <property type="match status" value="1"/>
</dbReference>
<dbReference type="Proteomes" id="UP000645217">
    <property type="component" value="Unassembled WGS sequence"/>
</dbReference>
<dbReference type="PANTHER" id="PTHR30055">
    <property type="entry name" value="HTH-TYPE TRANSCRIPTIONAL REGULATOR RUTR"/>
    <property type="match status" value="1"/>
</dbReference>
<dbReference type="PROSITE" id="PS50977">
    <property type="entry name" value="HTH_TETR_2"/>
    <property type="match status" value="1"/>
</dbReference>
<accession>A0A917VGL3</accession>
<dbReference type="PANTHER" id="PTHR30055:SF175">
    <property type="entry name" value="HTH-TYPE TRANSCRIPTIONAL REPRESSOR KSTR2"/>
    <property type="match status" value="1"/>
</dbReference>